<dbReference type="OrthoDB" id="433738at2759"/>
<dbReference type="PANTHER" id="PTHR46512">
    <property type="entry name" value="PEPTIDYLPROLYL ISOMERASE"/>
    <property type="match status" value="1"/>
</dbReference>
<reference evidence="1" key="1">
    <citation type="submission" date="2021-02" db="EMBL/GenBank/DDBJ databases">
        <authorList>
            <person name="Dougan E. K."/>
            <person name="Rhodes N."/>
            <person name="Thang M."/>
            <person name="Chan C."/>
        </authorList>
    </citation>
    <scope>NUCLEOTIDE SEQUENCE</scope>
</reference>
<evidence type="ECO:0000313" key="2">
    <source>
        <dbReference type="Proteomes" id="UP000654075"/>
    </source>
</evidence>
<dbReference type="SUPFAM" id="SSF48452">
    <property type="entry name" value="TPR-like"/>
    <property type="match status" value="1"/>
</dbReference>
<protein>
    <recommendedName>
        <fullName evidence="3">Peptidylprolyl isomerase</fullName>
    </recommendedName>
</protein>
<accession>A0A813FQX7</accession>
<dbReference type="AlphaFoldDB" id="A0A813FQX7"/>
<dbReference type="EMBL" id="CAJNNV010025452">
    <property type="protein sequence ID" value="CAE8614593.1"/>
    <property type="molecule type" value="Genomic_DNA"/>
</dbReference>
<comment type="caution">
    <text evidence="1">The sequence shown here is derived from an EMBL/GenBank/DDBJ whole genome shotgun (WGS) entry which is preliminary data.</text>
</comment>
<gene>
    <name evidence="1" type="ORF">PGLA1383_LOCUS32316</name>
</gene>
<name>A0A813FQX7_POLGL</name>
<keyword evidence="2" id="KW-1185">Reference proteome</keyword>
<sequence length="413" mass="44857">MGQSVCRPESFCLAGLLGGPAAPKEPARSSCSVYRASDGRVPQIPEGAPLFYSSFSRGSSMETPRAAAVAMLQFEEAAPLRSQFEEKNEERGQNEASAVEDIQWNAGEGGVIDISPQENGLVLFREAPGAPEKAATPSDGAKVTVDLEVFEVPDSSCLGRAFASGSLSLRLPLQRLQLVAGNGDESLPEEMELAIPRLKQGVASEVLCRRYGGMEDTHGRSAPWKVLSDCVGKTLLFKLNLVEAEDLCLATLPANERLDYAKDRKEAGSRFFKRGCSEAALERYSLAAELLGHIDDIKDSSQNKEAKEVRTLCELNAAACLLKLENWRGAEAVCSAVLRQNPDNEKALFRRAKALLAQGDGPRAQVDLRKVLDANPGNGEARQMLQEARREGRGTAREKKVYAKMLSPKTNEY</sequence>
<dbReference type="InterPro" id="IPR011990">
    <property type="entry name" value="TPR-like_helical_dom_sf"/>
</dbReference>
<dbReference type="InterPro" id="IPR019734">
    <property type="entry name" value="TPR_rpt"/>
</dbReference>
<dbReference type="InterPro" id="IPR050754">
    <property type="entry name" value="FKBP4/5/8-like"/>
</dbReference>
<evidence type="ECO:0008006" key="3">
    <source>
        <dbReference type="Google" id="ProtNLM"/>
    </source>
</evidence>
<proteinExistence type="predicted"/>
<dbReference type="Gene3D" id="1.25.40.10">
    <property type="entry name" value="Tetratricopeptide repeat domain"/>
    <property type="match status" value="1"/>
</dbReference>
<evidence type="ECO:0000313" key="1">
    <source>
        <dbReference type="EMBL" id="CAE8614593.1"/>
    </source>
</evidence>
<dbReference type="Proteomes" id="UP000654075">
    <property type="component" value="Unassembled WGS sequence"/>
</dbReference>
<organism evidence="1 2">
    <name type="scientific">Polarella glacialis</name>
    <name type="common">Dinoflagellate</name>
    <dbReference type="NCBI Taxonomy" id="89957"/>
    <lineage>
        <taxon>Eukaryota</taxon>
        <taxon>Sar</taxon>
        <taxon>Alveolata</taxon>
        <taxon>Dinophyceae</taxon>
        <taxon>Suessiales</taxon>
        <taxon>Suessiaceae</taxon>
        <taxon>Polarella</taxon>
    </lineage>
</organism>
<dbReference type="SMART" id="SM00028">
    <property type="entry name" value="TPR"/>
    <property type="match status" value="2"/>
</dbReference>